<proteinExistence type="predicted"/>
<dbReference type="EMBL" id="MTZU01000067">
    <property type="protein sequence ID" value="PCE30222.1"/>
    <property type="molecule type" value="Genomic_DNA"/>
</dbReference>
<dbReference type="RefSeq" id="WP_084910945.1">
    <property type="nucleotide sequence ID" value="NZ_CP020740.1"/>
</dbReference>
<organism evidence="1 2">
    <name type="scientific">Burkholderia ubonensis subsp. mesacidophila</name>
    <dbReference type="NCBI Taxonomy" id="265293"/>
    <lineage>
        <taxon>Bacteria</taxon>
        <taxon>Pseudomonadati</taxon>
        <taxon>Pseudomonadota</taxon>
        <taxon>Betaproteobacteria</taxon>
        <taxon>Burkholderiales</taxon>
        <taxon>Burkholderiaceae</taxon>
        <taxon>Burkholderia</taxon>
        <taxon>Burkholderia cepacia complex</taxon>
    </lineage>
</organism>
<reference evidence="1 2" key="1">
    <citation type="submission" date="2017-01" db="EMBL/GenBank/DDBJ databases">
        <title>Whole-Genome Shotgun Sequencing of Two beta-Proteobacterial Species in Search of the Bulgecin Biosynthetic Cluster.</title>
        <authorList>
            <person name="Horsman M.E."/>
            <person name="Marous D.R."/>
            <person name="Li R."/>
            <person name="Oliver R.A."/>
            <person name="Byun B."/>
            <person name="Emrich S.J."/>
            <person name="Boggess B."/>
            <person name="Townsend C.A."/>
            <person name="Mobashery S."/>
        </authorList>
    </citation>
    <scope>NUCLEOTIDE SEQUENCE [LARGE SCALE GENOMIC DNA]</scope>
    <source>
        <strain evidence="1 2">ATCC 31433</strain>
    </source>
</reference>
<protein>
    <submittedName>
        <fullName evidence="1">Uncharacterized protein</fullName>
    </submittedName>
</protein>
<gene>
    <name evidence="1" type="ORF">BZL54_21250</name>
</gene>
<evidence type="ECO:0000313" key="2">
    <source>
        <dbReference type="Proteomes" id="UP000217994"/>
    </source>
</evidence>
<dbReference type="GeneID" id="69006962"/>
<sequence>MSSTVDQLGTPELVRRALLEDDRAVRAQFAEHLGAELDRLASTLAECFERLPTLHARVAALRTQRSSLMDVLMFGVLDDIVISTKLLLGGKGTAAGNLMRQAIEGVAMSILCSADGAVVLDARSKKGDLLGEYWSLVMVDDPRVQAQRAIQQLTWNAELLAVDHSGLDELAAVAKHYSSLSHAGIMTILSRVPLNASGQPTVGGSFDPGKLDWYRRELDWRVRLSRQLPNVIEHLLGTLSPPTSAATNA</sequence>
<dbReference type="Proteomes" id="UP000217994">
    <property type="component" value="Unassembled WGS sequence"/>
</dbReference>
<comment type="caution">
    <text evidence="1">The sequence shown here is derived from an EMBL/GenBank/DDBJ whole genome shotgun (WGS) entry which is preliminary data.</text>
</comment>
<name>A0A2A4FC11_9BURK</name>
<evidence type="ECO:0000313" key="1">
    <source>
        <dbReference type="EMBL" id="PCE30222.1"/>
    </source>
</evidence>
<dbReference type="AlphaFoldDB" id="A0A2A4FC11"/>
<accession>A0A2A4FC11</accession>